<feature type="transmembrane region" description="Helical" evidence="1">
    <location>
        <begin position="121"/>
        <end position="140"/>
    </location>
</feature>
<reference evidence="2 3" key="1">
    <citation type="submission" date="2019-06" db="EMBL/GenBank/DDBJ databases">
        <title>Whole genome shotgun sequence of Pseudonocardia hydrocarbonoxydans NBRC 14498.</title>
        <authorList>
            <person name="Hosoyama A."/>
            <person name="Uohara A."/>
            <person name="Ohji S."/>
            <person name="Ichikawa N."/>
        </authorList>
    </citation>
    <scope>NUCLEOTIDE SEQUENCE [LARGE SCALE GENOMIC DNA]</scope>
    <source>
        <strain evidence="2 3">NBRC 14498</strain>
    </source>
</reference>
<keyword evidence="3" id="KW-1185">Reference proteome</keyword>
<gene>
    <name evidence="2" type="ORF">PHY01_30430</name>
</gene>
<sequence>MSQPDPLRRPDVPGRPRFEFRQRPSEVVARRARSVDVAAALWTAAAVLGLVAALVMLLDLDGTQAAVRAIVDRDFPNETSVTRDRAVALAAAVIVGGVFVIALAMGLGAVAMRGGRGGARFVLLMLLALTLVEILLGVGVVAPLALVLLVVAATLGVAGAVAMYLPGSNRWFATRRR</sequence>
<evidence type="ECO:0000313" key="3">
    <source>
        <dbReference type="Proteomes" id="UP000320338"/>
    </source>
</evidence>
<organism evidence="2 3">
    <name type="scientific">Pseudonocardia hydrocarbonoxydans</name>
    <dbReference type="NCBI Taxonomy" id="76726"/>
    <lineage>
        <taxon>Bacteria</taxon>
        <taxon>Bacillati</taxon>
        <taxon>Actinomycetota</taxon>
        <taxon>Actinomycetes</taxon>
        <taxon>Pseudonocardiales</taxon>
        <taxon>Pseudonocardiaceae</taxon>
        <taxon>Pseudonocardia</taxon>
    </lineage>
</organism>
<accession>A0A4Y3WRP1</accession>
<keyword evidence="1" id="KW-0812">Transmembrane</keyword>
<feature type="transmembrane region" description="Helical" evidence="1">
    <location>
        <begin position="146"/>
        <end position="167"/>
    </location>
</feature>
<feature type="transmembrane region" description="Helical" evidence="1">
    <location>
        <begin position="86"/>
        <end position="109"/>
    </location>
</feature>
<feature type="transmembrane region" description="Helical" evidence="1">
    <location>
        <begin position="39"/>
        <end position="58"/>
    </location>
</feature>
<evidence type="ECO:0000313" key="2">
    <source>
        <dbReference type="EMBL" id="GEC20760.1"/>
    </source>
</evidence>
<dbReference type="Proteomes" id="UP000320338">
    <property type="component" value="Unassembled WGS sequence"/>
</dbReference>
<name>A0A4Y3WRP1_9PSEU</name>
<keyword evidence="1" id="KW-0472">Membrane</keyword>
<dbReference type="EMBL" id="BJNG01000024">
    <property type="protein sequence ID" value="GEC20760.1"/>
    <property type="molecule type" value="Genomic_DNA"/>
</dbReference>
<comment type="caution">
    <text evidence="2">The sequence shown here is derived from an EMBL/GenBank/DDBJ whole genome shotgun (WGS) entry which is preliminary data.</text>
</comment>
<protein>
    <recommendedName>
        <fullName evidence="4">Major facilitator superfamily (MFS) profile domain-containing protein</fullName>
    </recommendedName>
</protein>
<proteinExistence type="predicted"/>
<dbReference type="AlphaFoldDB" id="A0A4Y3WRP1"/>
<evidence type="ECO:0008006" key="4">
    <source>
        <dbReference type="Google" id="ProtNLM"/>
    </source>
</evidence>
<keyword evidence="1" id="KW-1133">Transmembrane helix</keyword>
<dbReference type="RefSeq" id="WP_141279300.1">
    <property type="nucleotide sequence ID" value="NZ_BAAARZ010000053.1"/>
</dbReference>
<evidence type="ECO:0000256" key="1">
    <source>
        <dbReference type="SAM" id="Phobius"/>
    </source>
</evidence>